<dbReference type="EMBL" id="RJUF01000195">
    <property type="protein sequence ID" value="MCP9766186.1"/>
    <property type="molecule type" value="Genomic_DNA"/>
</dbReference>
<dbReference type="InterPro" id="IPR012348">
    <property type="entry name" value="RNR-like"/>
</dbReference>
<keyword evidence="1" id="KW-0732">Signal</keyword>
<keyword evidence="4" id="KW-1185">Reference proteome</keyword>
<name>A0AAE3H8K7_9BACT</name>
<evidence type="ECO:0000259" key="2">
    <source>
        <dbReference type="SMART" id="SM00746"/>
    </source>
</evidence>
<dbReference type="Pfam" id="PF04945">
    <property type="entry name" value="YHS"/>
    <property type="match status" value="1"/>
</dbReference>
<dbReference type="Gene3D" id="1.10.620.20">
    <property type="entry name" value="Ribonucleotide Reductase, subunit A"/>
    <property type="match status" value="1"/>
</dbReference>
<dbReference type="GO" id="GO:0016491">
    <property type="term" value="F:oxidoreductase activity"/>
    <property type="evidence" value="ECO:0007669"/>
    <property type="project" value="InterPro"/>
</dbReference>
<dbReference type="SUPFAM" id="SSF47240">
    <property type="entry name" value="Ferritin-like"/>
    <property type="match status" value="1"/>
</dbReference>
<dbReference type="InterPro" id="IPR011017">
    <property type="entry name" value="TRASH_dom"/>
</dbReference>
<evidence type="ECO:0000313" key="4">
    <source>
        <dbReference type="Proteomes" id="UP001204144"/>
    </source>
</evidence>
<dbReference type="InterPro" id="IPR007029">
    <property type="entry name" value="YHS_dom"/>
</dbReference>
<protein>
    <submittedName>
        <fullName evidence="3">YHS domain-containing protein</fullName>
    </submittedName>
</protein>
<comment type="caution">
    <text evidence="3">The sequence shown here is derived from an EMBL/GenBank/DDBJ whole genome shotgun (WGS) entry which is preliminary data.</text>
</comment>
<gene>
    <name evidence="3" type="ORF">EGI31_24880</name>
</gene>
<feature type="chain" id="PRO_5041950562" evidence="1">
    <location>
        <begin position="19"/>
        <end position="80"/>
    </location>
</feature>
<feature type="domain" description="TRASH" evidence="2">
    <location>
        <begin position="37"/>
        <end position="74"/>
    </location>
</feature>
<dbReference type="RefSeq" id="WP_255039893.1">
    <property type="nucleotide sequence ID" value="NZ_RJUF01000195.1"/>
</dbReference>
<dbReference type="SMART" id="SM00746">
    <property type="entry name" value="TRASH"/>
    <property type="match status" value="1"/>
</dbReference>
<feature type="signal peptide" evidence="1">
    <location>
        <begin position="1"/>
        <end position="18"/>
    </location>
</feature>
<proteinExistence type="predicted"/>
<evidence type="ECO:0000256" key="1">
    <source>
        <dbReference type="SAM" id="SignalP"/>
    </source>
</evidence>
<dbReference type="InterPro" id="IPR009078">
    <property type="entry name" value="Ferritin-like_SF"/>
</dbReference>
<evidence type="ECO:0000313" key="3">
    <source>
        <dbReference type="EMBL" id="MCP9766186.1"/>
    </source>
</evidence>
<sequence>MKRVILIFSVLVSIQAIAFQQEPKKEKSETLAKNGTDPVCKMTVKKGTKLVSNHKERQYGFCSKMCKESFEKHPEKFVKN</sequence>
<dbReference type="Proteomes" id="UP001204144">
    <property type="component" value="Unassembled WGS sequence"/>
</dbReference>
<organism evidence="3 4">
    <name type="scientific">Lacihabitans soyangensis</name>
    <dbReference type="NCBI Taxonomy" id="869394"/>
    <lineage>
        <taxon>Bacteria</taxon>
        <taxon>Pseudomonadati</taxon>
        <taxon>Bacteroidota</taxon>
        <taxon>Cytophagia</taxon>
        <taxon>Cytophagales</taxon>
        <taxon>Leadbetterellaceae</taxon>
        <taxon>Lacihabitans</taxon>
    </lineage>
</organism>
<dbReference type="AlphaFoldDB" id="A0AAE3H8K7"/>
<accession>A0AAE3H8K7</accession>
<reference evidence="3 4" key="1">
    <citation type="submission" date="2018-11" db="EMBL/GenBank/DDBJ databases">
        <title>Novel bacteria species description.</title>
        <authorList>
            <person name="Han J.-H."/>
        </authorList>
    </citation>
    <scope>NUCLEOTIDE SEQUENCE [LARGE SCALE GENOMIC DNA]</scope>
    <source>
        <strain evidence="3 4">KCTC23259</strain>
    </source>
</reference>